<gene>
    <name evidence="2" type="ORF">A3C04_01380</name>
</gene>
<proteinExistence type="predicted"/>
<dbReference type="SUPFAM" id="SSF55811">
    <property type="entry name" value="Nudix"/>
    <property type="match status" value="1"/>
</dbReference>
<protein>
    <recommendedName>
        <fullName evidence="1">Nudix hydrolase domain-containing protein</fullName>
    </recommendedName>
</protein>
<dbReference type="Proteomes" id="UP000178092">
    <property type="component" value="Unassembled WGS sequence"/>
</dbReference>
<dbReference type="EMBL" id="MHTV01000033">
    <property type="protein sequence ID" value="OHA66454.1"/>
    <property type="molecule type" value="Genomic_DNA"/>
</dbReference>
<dbReference type="Gene3D" id="3.90.79.10">
    <property type="entry name" value="Nucleoside Triphosphate Pyrophosphohydrolase"/>
    <property type="match status" value="1"/>
</dbReference>
<evidence type="ECO:0000313" key="3">
    <source>
        <dbReference type="Proteomes" id="UP000178092"/>
    </source>
</evidence>
<dbReference type="InterPro" id="IPR015797">
    <property type="entry name" value="NUDIX_hydrolase-like_dom_sf"/>
</dbReference>
<comment type="caution">
    <text evidence="2">The sequence shown here is derived from an EMBL/GenBank/DDBJ whole genome shotgun (WGS) entry which is preliminary data.</text>
</comment>
<sequence>MSLQDDKGDLGNNSMTNEFASFQVSLKVMLHWEGKILLLRKADLEDIDLPGGRMNAQEQMTPFGDVLRREIAEELGEQISYTLGKVGFVYRVRQKRYRTYYLVIVYEGDYLGGEIQLSDEHKRYEWIEKRTYHPNRKDFYAGDEEKYLAFQKYFEK</sequence>
<dbReference type="InterPro" id="IPR000086">
    <property type="entry name" value="NUDIX_hydrolase_dom"/>
</dbReference>
<reference evidence="2 3" key="1">
    <citation type="journal article" date="2016" name="Nat. Commun.">
        <title>Thousands of microbial genomes shed light on interconnected biogeochemical processes in an aquifer system.</title>
        <authorList>
            <person name="Anantharaman K."/>
            <person name="Brown C.T."/>
            <person name="Hug L.A."/>
            <person name="Sharon I."/>
            <person name="Castelle C.J."/>
            <person name="Probst A.J."/>
            <person name="Thomas B.C."/>
            <person name="Singh A."/>
            <person name="Wilkins M.J."/>
            <person name="Karaoz U."/>
            <person name="Brodie E.L."/>
            <person name="Williams K.H."/>
            <person name="Hubbard S.S."/>
            <person name="Banfield J.F."/>
        </authorList>
    </citation>
    <scope>NUCLEOTIDE SEQUENCE [LARGE SCALE GENOMIC DNA]</scope>
</reference>
<evidence type="ECO:0000313" key="2">
    <source>
        <dbReference type="EMBL" id="OHA66454.1"/>
    </source>
</evidence>
<name>A0A1G2R0P4_9BACT</name>
<dbReference type="AlphaFoldDB" id="A0A1G2R0P4"/>
<organism evidence="2 3">
    <name type="scientific">Candidatus Wildermuthbacteria bacterium RIFCSPHIGHO2_02_FULL_45_25</name>
    <dbReference type="NCBI Taxonomy" id="1802450"/>
    <lineage>
        <taxon>Bacteria</taxon>
        <taxon>Candidatus Wildermuthiibacteriota</taxon>
    </lineage>
</organism>
<dbReference type="Pfam" id="PF00293">
    <property type="entry name" value="NUDIX"/>
    <property type="match status" value="1"/>
</dbReference>
<accession>A0A1G2R0P4</accession>
<evidence type="ECO:0000259" key="1">
    <source>
        <dbReference type="PROSITE" id="PS51462"/>
    </source>
</evidence>
<feature type="domain" description="Nudix hydrolase" evidence="1">
    <location>
        <begin position="21"/>
        <end position="152"/>
    </location>
</feature>
<dbReference type="PROSITE" id="PS51462">
    <property type="entry name" value="NUDIX"/>
    <property type="match status" value="1"/>
</dbReference>